<reference evidence="4" key="1">
    <citation type="submission" date="2016-11" db="EMBL/GenBank/DDBJ databases">
        <authorList>
            <person name="Varghese N."/>
            <person name="Submissions S."/>
        </authorList>
    </citation>
    <scope>NUCLEOTIDE SEQUENCE [LARGE SCALE GENOMIC DNA]</scope>
    <source>
        <strain evidence="4">GAS401</strain>
    </source>
</reference>
<dbReference type="AlphaFoldDB" id="A0A1M7UW88"/>
<feature type="transmembrane region" description="Helical" evidence="2">
    <location>
        <begin position="43"/>
        <end position="61"/>
    </location>
</feature>
<sequence length="86" mass="9195">MSDPKSANSKHENSKPENPKAENPKPANPRPQSPQSRESNTPAVAGLAIAAVLLVVGLWLAHELRAASKMQDCVLSGRTNCNEIQP</sequence>
<protein>
    <submittedName>
        <fullName evidence="3">Uncharacterized protein</fullName>
    </submittedName>
</protein>
<dbReference type="Proteomes" id="UP000184096">
    <property type="component" value="Chromosome I"/>
</dbReference>
<keyword evidence="4" id="KW-1185">Reference proteome</keyword>
<keyword evidence="2" id="KW-1133">Transmembrane helix</keyword>
<keyword evidence="2" id="KW-0812">Transmembrane</keyword>
<feature type="compositionally biased region" description="Basic and acidic residues" evidence="1">
    <location>
        <begin position="9"/>
        <end position="23"/>
    </location>
</feature>
<evidence type="ECO:0000313" key="4">
    <source>
        <dbReference type="Proteomes" id="UP000184096"/>
    </source>
</evidence>
<keyword evidence="2" id="KW-0472">Membrane</keyword>
<feature type="region of interest" description="Disordered" evidence="1">
    <location>
        <begin position="1"/>
        <end position="41"/>
    </location>
</feature>
<organism evidence="3 4">
    <name type="scientific">Bradyrhizobium erythrophlei</name>
    <dbReference type="NCBI Taxonomy" id="1437360"/>
    <lineage>
        <taxon>Bacteria</taxon>
        <taxon>Pseudomonadati</taxon>
        <taxon>Pseudomonadota</taxon>
        <taxon>Alphaproteobacteria</taxon>
        <taxon>Hyphomicrobiales</taxon>
        <taxon>Nitrobacteraceae</taxon>
        <taxon>Bradyrhizobium</taxon>
    </lineage>
</organism>
<gene>
    <name evidence="3" type="ORF">SAMN05444170_7062</name>
</gene>
<dbReference type="EMBL" id="LT670849">
    <property type="protein sequence ID" value="SHN87205.1"/>
    <property type="molecule type" value="Genomic_DNA"/>
</dbReference>
<name>A0A1M7UW88_9BRAD</name>
<dbReference type="RefSeq" id="WP_072825147.1">
    <property type="nucleotide sequence ID" value="NZ_LT670849.1"/>
</dbReference>
<evidence type="ECO:0000313" key="3">
    <source>
        <dbReference type="EMBL" id="SHN87205.1"/>
    </source>
</evidence>
<evidence type="ECO:0000256" key="1">
    <source>
        <dbReference type="SAM" id="MobiDB-lite"/>
    </source>
</evidence>
<proteinExistence type="predicted"/>
<evidence type="ECO:0000256" key="2">
    <source>
        <dbReference type="SAM" id="Phobius"/>
    </source>
</evidence>
<accession>A0A1M7UW88</accession>